<reference evidence="3 4" key="2">
    <citation type="submission" date="2024-10" db="EMBL/GenBank/DDBJ databases">
        <authorList>
            <person name="Ryan C."/>
        </authorList>
    </citation>
    <scope>NUCLEOTIDE SEQUENCE [LARGE SCALE GENOMIC DNA]</scope>
</reference>
<evidence type="ECO:0000313" key="3">
    <source>
        <dbReference type="EMBL" id="CAL5044165.1"/>
    </source>
</evidence>
<keyword evidence="2" id="KW-0812">Transmembrane</keyword>
<feature type="transmembrane region" description="Helical" evidence="2">
    <location>
        <begin position="193"/>
        <end position="213"/>
    </location>
</feature>
<evidence type="ECO:0000256" key="1">
    <source>
        <dbReference type="SAM" id="MobiDB-lite"/>
    </source>
</evidence>
<feature type="region of interest" description="Disordered" evidence="1">
    <location>
        <begin position="1"/>
        <end position="42"/>
    </location>
</feature>
<gene>
    <name evidence="3" type="ORF">URODEC1_LOCUS88138</name>
</gene>
<accession>A0ABC9DT59</accession>
<feature type="transmembrane region" description="Helical" evidence="2">
    <location>
        <begin position="64"/>
        <end position="89"/>
    </location>
</feature>
<organism evidence="3 4">
    <name type="scientific">Urochloa decumbens</name>
    <dbReference type="NCBI Taxonomy" id="240449"/>
    <lineage>
        <taxon>Eukaryota</taxon>
        <taxon>Viridiplantae</taxon>
        <taxon>Streptophyta</taxon>
        <taxon>Embryophyta</taxon>
        <taxon>Tracheophyta</taxon>
        <taxon>Spermatophyta</taxon>
        <taxon>Magnoliopsida</taxon>
        <taxon>Liliopsida</taxon>
        <taxon>Poales</taxon>
        <taxon>Poaceae</taxon>
        <taxon>PACMAD clade</taxon>
        <taxon>Panicoideae</taxon>
        <taxon>Panicodae</taxon>
        <taxon>Paniceae</taxon>
        <taxon>Melinidinae</taxon>
        <taxon>Urochloa</taxon>
    </lineage>
</organism>
<feature type="transmembrane region" description="Helical" evidence="2">
    <location>
        <begin position="152"/>
        <end position="171"/>
    </location>
</feature>
<evidence type="ECO:0000256" key="2">
    <source>
        <dbReference type="SAM" id="Phobius"/>
    </source>
</evidence>
<proteinExistence type="predicted"/>
<dbReference type="EMBL" id="OZ075144">
    <property type="protein sequence ID" value="CAL5044165.1"/>
    <property type="molecule type" value="Genomic_DNA"/>
</dbReference>
<dbReference type="AlphaFoldDB" id="A0ABC9DT59"/>
<reference evidence="4" key="1">
    <citation type="submission" date="2024-06" db="EMBL/GenBank/DDBJ databases">
        <authorList>
            <person name="Ryan C."/>
        </authorList>
    </citation>
    <scope>NUCLEOTIDE SEQUENCE [LARGE SCALE GENOMIC DNA]</scope>
</reference>
<dbReference type="Proteomes" id="UP001497457">
    <property type="component" value="Chromosome 34rd"/>
</dbReference>
<keyword evidence="2" id="KW-0472">Membrane</keyword>
<keyword evidence="2" id="KW-1133">Transmembrane helix</keyword>
<keyword evidence="4" id="KW-1185">Reference proteome</keyword>
<protein>
    <submittedName>
        <fullName evidence="3">Uncharacterized protein</fullName>
    </submittedName>
</protein>
<sequence>MADKVSKPAAPLAVSNKDKDSSPPLPASSMDDKKPQPPPFAVVLDVKPSPPAPVPMVKKEKPPAVMMVCLWALLNAIVFAGCSIADLIMNRKPCTSSSWWFRCVELTEAAAAEASALVRGELLCSLPQAAAAAVAVALLLTGRRRRSWSRCCWAWTLAVVALAATAASHYMEGRADRIFLAAAPGDAYITTDIVLGFLLALLDLIGFLCLLILGDGHDE</sequence>
<evidence type="ECO:0000313" key="4">
    <source>
        <dbReference type="Proteomes" id="UP001497457"/>
    </source>
</evidence>
<name>A0ABC9DT59_9POAL</name>